<dbReference type="EMBL" id="NMUL01000047">
    <property type="protein sequence ID" value="OXM61386.1"/>
    <property type="molecule type" value="Genomic_DNA"/>
</dbReference>
<evidence type="ECO:0000259" key="1">
    <source>
        <dbReference type="Pfam" id="PF04326"/>
    </source>
</evidence>
<dbReference type="RefSeq" id="WP_093952544.1">
    <property type="nucleotide sequence ID" value="NZ_NMUL01000047.1"/>
</dbReference>
<protein>
    <recommendedName>
        <fullName evidence="1">Schlafen AlbA-2 domain-containing protein</fullName>
    </recommendedName>
</protein>
<gene>
    <name evidence="2" type="ORF">CF165_38590</name>
</gene>
<keyword evidence="3" id="KW-1185">Reference proteome</keyword>
<reference evidence="3" key="1">
    <citation type="submission" date="2017-07" db="EMBL/GenBank/DDBJ databases">
        <title>Comparative genome mining reveals phylogenetic distribution patterns of secondary metabolites in Amycolatopsis.</title>
        <authorList>
            <person name="Adamek M."/>
            <person name="Alanjary M."/>
            <person name="Sales-Ortells H."/>
            <person name="Goodfellow M."/>
            <person name="Bull A.T."/>
            <person name="Kalinowski J."/>
            <person name="Ziemert N."/>
        </authorList>
    </citation>
    <scope>NUCLEOTIDE SEQUENCE [LARGE SCALE GENOMIC DNA]</scope>
    <source>
        <strain evidence="3">H5</strain>
    </source>
</reference>
<dbReference type="InterPro" id="IPR007421">
    <property type="entry name" value="Schlafen_AlbA_2_dom"/>
</dbReference>
<organism evidence="2 3">
    <name type="scientific">Amycolatopsis vastitatis</name>
    <dbReference type="NCBI Taxonomy" id="1905142"/>
    <lineage>
        <taxon>Bacteria</taxon>
        <taxon>Bacillati</taxon>
        <taxon>Actinomycetota</taxon>
        <taxon>Actinomycetes</taxon>
        <taxon>Pseudonocardiales</taxon>
        <taxon>Pseudonocardiaceae</taxon>
        <taxon>Amycolatopsis</taxon>
    </lineage>
</organism>
<dbReference type="Proteomes" id="UP000215199">
    <property type="component" value="Unassembled WGS sequence"/>
</dbReference>
<accession>A0A229SR64</accession>
<evidence type="ECO:0000313" key="2">
    <source>
        <dbReference type="EMBL" id="OXM61386.1"/>
    </source>
</evidence>
<dbReference type="InterPro" id="IPR038461">
    <property type="entry name" value="Schlafen_AlbA_2_dom_sf"/>
</dbReference>
<dbReference type="Pfam" id="PF04326">
    <property type="entry name" value="SLFN_AlbA_2"/>
    <property type="match status" value="1"/>
</dbReference>
<comment type="caution">
    <text evidence="2">The sequence shown here is derived from an EMBL/GenBank/DDBJ whole genome shotgun (WGS) entry which is preliminary data.</text>
</comment>
<dbReference type="OrthoDB" id="3188432at2"/>
<evidence type="ECO:0000313" key="3">
    <source>
        <dbReference type="Proteomes" id="UP000215199"/>
    </source>
</evidence>
<sequence>MSVHLPRIAAKLGADFADLTAEDLKGACVERVAEDVQLDFKSENSYTTTKDGLDELAKDVTAMANAQGGLLVIGIAEDANGNAANPQVVDLANGDDVINKMYQGLRSRVVPMHPAVEIRTVEDPGTPGSGYYLLGIPRSSLAPHAVRRSTRPEYSYALRLGRTTAWLEETEIAARYRDRFRQAQEHVAHVRRVFDQGCAWLSGARAENSNLWLELAAVPAVPAERRVDNAFINQIAGFYGELSRCAPLSELARGFLGRQPLVLRGRLRIAHSLVFAEWHTDGSCFIRVGITRGTQDSTPRLNFTMLELGVLGLLQFAISYANWSGAYGDVDILARTAGPIAVRSDLSAPANENFLDDFDTIVERSSDEPTHLTVPLHSVAEDPKQLLASARSIAEDLVADYGQSETTFFRPDGSLVWQRLGRDSREQLLTWMTQVGLSDQ</sequence>
<name>A0A229SR64_9PSEU</name>
<dbReference type="AlphaFoldDB" id="A0A229SR64"/>
<dbReference type="Gene3D" id="3.30.950.30">
    <property type="entry name" value="Schlafen, AAA domain"/>
    <property type="match status" value="1"/>
</dbReference>
<proteinExistence type="predicted"/>
<feature type="domain" description="Schlafen AlbA-2" evidence="1">
    <location>
        <begin position="34"/>
        <end position="147"/>
    </location>
</feature>